<gene>
    <name evidence="3" type="ORF">CR513_01824</name>
</gene>
<dbReference type="PANTHER" id="PTHR48475:SF2">
    <property type="entry name" value="RIBONUCLEASE H"/>
    <property type="match status" value="1"/>
</dbReference>
<protein>
    <recommendedName>
        <fullName evidence="2">RNase H type-1 domain-containing protein</fullName>
    </recommendedName>
</protein>
<proteinExistence type="predicted"/>
<dbReference type="InterPro" id="IPR012337">
    <property type="entry name" value="RNaseH-like_sf"/>
</dbReference>
<reference evidence="3" key="1">
    <citation type="submission" date="2018-05" db="EMBL/GenBank/DDBJ databases">
        <title>Draft genome of Mucuna pruriens seed.</title>
        <authorList>
            <person name="Nnadi N.E."/>
            <person name="Vos R."/>
            <person name="Hasami M.H."/>
            <person name="Devisetty U.K."/>
            <person name="Aguiy J.C."/>
        </authorList>
    </citation>
    <scope>NUCLEOTIDE SEQUENCE [LARGE SCALE GENOMIC DNA]</scope>
    <source>
        <strain evidence="3">JCA_2017</strain>
    </source>
</reference>
<keyword evidence="4" id="KW-1185">Reference proteome</keyword>
<dbReference type="Proteomes" id="UP000257109">
    <property type="component" value="Unassembled WGS sequence"/>
</dbReference>
<dbReference type="AlphaFoldDB" id="A0A371IE48"/>
<dbReference type="InterPro" id="IPR002156">
    <property type="entry name" value="RNaseH_domain"/>
</dbReference>
<dbReference type="EMBL" id="QJKJ01000303">
    <property type="protein sequence ID" value="RDY13274.1"/>
    <property type="molecule type" value="Genomic_DNA"/>
</dbReference>
<dbReference type="GO" id="GO:0003676">
    <property type="term" value="F:nucleic acid binding"/>
    <property type="evidence" value="ECO:0007669"/>
    <property type="project" value="InterPro"/>
</dbReference>
<comment type="caution">
    <text evidence="3">The sequence shown here is derived from an EMBL/GenBank/DDBJ whole genome shotgun (WGS) entry which is preliminary data.</text>
</comment>
<dbReference type="InterPro" id="IPR036397">
    <property type="entry name" value="RNaseH_sf"/>
</dbReference>
<evidence type="ECO:0000259" key="2">
    <source>
        <dbReference type="Pfam" id="PF13456"/>
    </source>
</evidence>
<dbReference type="Gene3D" id="3.30.420.10">
    <property type="entry name" value="Ribonuclease H-like superfamily/Ribonuclease H"/>
    <property type="match status" value="1"/>
</dbReference>
<accession>A0A371IE48</accession>
<dbReference type="PANTHER" id="PTHR48475">
    <property type="entry name" value="RIBONUCLEASE H"/>
    <property type="match status" value="1"/>
</dbReference>
<dbReference type="SUPFAM" id="SSF53098">
    <property type="entry name" value="Ribonuclease H-like"/>
    <property type="match status" value="1"/>
</dbReference>
<evidence type="ECO:0000313" key="4">
    <source>
        <dbReference type="Proteomes" id="UP000257109"/>
    </source>
</evidence>
<evidence type="ECO:0000313" key="3">
    <source>
        <dbReference type="EMBL" id="RDY13274.1"/>
    </source>
</evidence>
<dbReference type="OrthoDB" id="1730596at2759"/>
<dbReference type="GO" id="GO:0004523">
    <property type="term" value="F:RNA-DNA hybrid ribonuclease activity"/>
    <property type="evidence" value="ECO:0007669"/>
    <property type="project" value="InterPro"/>
</dbReference>
<feature type="region of interest" description="Disordered" evidence="1">
    <location>
        <begin position="1"/>
        <end position="21"/>
    </location>
</feature>
<name>A0A371IE48_MUCPR</name>
<organism evidence="3 4">
    <name type="scientific">Mucuna pruriens</name>
    <name type="common">Velvet bean</name>
    <name type="synonym">Dolichos pruriens</name>
    <dbReference type="NCBI Taxonomy" id="157652"/>
    <lineage>
        <taxon>Eukaryota</taxon>
        <taxon>Viridiplantae</taxon>
        <taxon>Streptophyta</taxon>
        <taxon>Embryophyta</taxon>
        <taxon>Tracheophyta</taxon>
        <taxon>Spermatophyta</taxon>
        <taxon>Magnoliopsida</taxon>
        <taxon>eudicotyledons</taxon>
        <taxon>Gunneridae</taxon>
        <taxon>Pentapetalae</taxon>
        <taxon>rosids</taxon>
        <taxon>fabids</taxon>
        <taxon>Fabales</taxon>
        <taxon>Fabaceae</taxon>
        <taxon>Papilionoideae</taxon>
        <taxon>50 kb inversion clade</taxon>
        <taxon>NPAAA clade</taxon>
        <taxon>indigoferoid/millettioid clade</taxon>
        <taxon>Phaseoleae</taxon>
        <taxon>Mucuna</taxon>
    </lineage>
</organism>
<sequence length="81" mass="8656">MELTPTGELADSDGVSNQKGNGAGVILDGLDDIMIEQSLCFEFRASNNQVKYEALLAEMRLAKKLGAHVLTAKSDSQLVTS</sequence>
<dbReference type="Pfam" id="PF13456">
    <property type="entry name" value="RVT_3"/>
    <property type="match status" value="1"/>
</dbReference>
<evidence type="ECO:0000256" key="1">
    <source>
        <dbReference type="SAM" id="MobiDB-lite"/>
    </source>
</evidence>
<feature type="domain" description="RNase H type-1" evidence="2">
    <location>
        <begin position="13"/>
        <end position="80"/>
    </location>
</feature>
<feature type="non-terminal residue" evidence="3">
    <location>
        <position position="1"/>
    </location>
</feature>